<evidence type="ECO:0000313" key="6">
    <source>
        <dbReference type="EMBL" id="AIE98444.1"/>
    </source>
</evidence>
<organism evidence="6">
    <name type="scientific">uncultured marine thaumarchaeote KM3_05_H01</name>
    <dbReference type="NCBI Taxonomy" id="1455971"/>
    <lineage>
        <taxon>Archaea</taxon>
        <taxon>Nitrososphaerota</taxon>
        <taxon>environmental samples</taxon>
    </lineage>
</organism>
<keyword evidence="2 5" id="KW-0547">Nucleotide-binding</keyword>
<dbReference type="EMBL" id="KF900535">
    <property type="protein sequence ID" value="AIE98444.1"/>
    <property type="molecule type" value="Genomic_DNA"/>
</dbReference>
<dbReference type="PANTHER" id="PTHR11353">
    <property type="entry name" value="CHAPERONIN"/>
    <property type="match status" value="1"/>
</dbReference>
<dbReference type="GO" id="GO:0140662">
    <property type="term" value="F:ATP-dependent protein folding chaperone"/>
    <property type="evidence" value="ECO:0007669"/>
    <property type="project" value="InterPro"/>
</dbReference>
<dbReference type="GO" id="GO:0005524">
    <property type="term" value="F:ATP binding"/>
    <property type="evidence" value="ECO:0007669"/>
    <property type="project" value="UniProtKB-KW"/>
</dbReference>
<dbReference type="InterPro" id="IPR054827">
    <property type="entry name" value="thermosome_alpha"/>
</dbReference>
<evidence type="ECO:0000256" key="1">
    <source>
        <dbReference type="ARBA" id="ARBA00008020"/>
    </source>
</evidence>
<dbReference type="SUPFAM" id="SSF48592">
    <property type="entry name" value="GroEL equatorial domain-like"/>
    <property type="match status" value="1"/>
</dbReference>
<dbReference type="InterPro" id="IPR002194">
    <property type="entry name" value="Chaperonin_TCP-1_CS"/>
</dbReference>
<name>A0A075G4V3_9ARCH</name>
<sequence length="565" mass="60296">MTAQATSANMPVVLLKDGASQTKGREAQKNNISAAKIIAEIVRTSLGPRGMDKMLVDSLGDVTITNDGATILKEIDVQHPAAKMLVEVSKTTDNEVGDGTTSVVVLAGALLEQAESLLLQDVHPTIIVDGYKKAANQVKQYLKGLAEQVSADDKPTLLKIAKTSMQTKLVRKDSDKLADLVVRAVLAAAVKDGDNYTCDLDDIKVEKKSGSSISESSIIEGIVLDKEVVHSGMPKKLTDTRIALINTALEIEKTETDAKINISNPEQLKSFLDEENKIIKTMVEKITSSGATILFCQKGIDDMAQHYLSRAGILAVRRIKESDLTKLAKATGARIITNLDDLSKEDLGAADLVEERKIEEDRWVFVEGCKQPKAVTLLLRAGSQRVVDELERAIHDALMVVKDVMELPSIVAGGGAPEIFAAIKIRNWAKSLQGREQLAAEKFADALESIPLSLSENAGMDPIDTLTSLRSMQLKGDSWTGIDVMKGKVSDMKSSDIVEPLAVKNQIISAASEAACMILRIDDVIATAKSAGPPPGAEGGMPPGMGGMGGMPPGMGGMPDMGGMM</sequence>
<evidence type="ECO:0000256" key="2">
    <source>
        <dbReference type="ARBA" id="ARBA00022741"/>
    </source>
</evidence>
<proteinExistence type="inferred from homology"/>
<dbReference type="GO" id="GO:0016887">
    <property type="term" value="F:ATP hydrolysis activity"/>
    <property type="evidence" value="ECO:0007669"/>
    <property type="project" value="InterPro"/>
</dbReference>
<keyword evidence="3 5" id="KW-0067">ATP-binding</keyword>
<dbReference type="PROSITE" id="PS00751">
    <property type="entry name" value="TCP1_2"/>
    <property type="match status" value="1"/>
</dbReference>
<dbReference type="InterPro" id="IPR017998">
    <property type="entry name" value="Chaperone_TCP-1"/>
</dbReference>
<evidence type="ECO:0000256" key="3">
    <source>
        <dbReference type="ARBA" id="ARBA00022840"/>
    </source>
</evidence>
<dbReference type="AlphaFoldDB" id="A0A075G4V3"/>
<dbReference type="InterPro" id="IPR027413">
    <property type="entry name" value="GROEL-like_equatorial_sf"/>
</dbReference>
<dbReference type="Gene3D" id="3.30.260.10">
    <property type="entry name" value="TCP-1-like chaperonin intermediate domain"/>
    <property type="match status" value="1"/>
</dbReference>
<dbReference type="Pfam" id="PF00118">
    <property type="entry name" value="Cpn60_TCP1"/>
    <property type="match status" value="1"/>
</dbReference>
<dbReference type="Gene3D" id="3.50.7.10">
    <property type="entry name" value="GroEL"/>
    <property type="match status" value="1"/>
</dbReference>
<evidence type="ECO:0000256" key="5">
    <source>
        <dbReference type="RuleBase" id="RU004187"/>
    </source>
</evidence>
<dbReference type="SUPFAM" id="SSF52029">
    <property type="entry name" value="GroEL apical domain-like"/>
    <property type="match status" value="1"/>
</dbReference>
<reference evidence="6" key="1">
    <citation type="journal article" date="2014" name="Genome Biol. Evol.">
        <title>Pangenome evidence for extensive interdomain horizontal transfer affecting lineage core and shell genes in uncultured planktonic thaumarchaeota and euryarchaeota.</title>
        <authorList>
            <person name="Deschamps P."/>
            <person name="Zivanovic Y."/>
            <person name="Moreira D."/>
            <person name="Rodriguez-Valera F."/>
            <person name="Lopez-Garcia P."/>
        </authorList>
    </citation>
    <scope>NUCLEOTIDE SEQUENCE</scope>
</reference>
<dbReference type="Gene3D" id="1.10.560.10">
    <property type="entry name" value="GroEL-like equatorial domain"/>
    <property type="match status" value="1"/>
</dbReference>
<dbReference type="InterPro" id="IPR002423">
    <property type="entry name" value="Cpn60/GroEL/TCP-1"/>
</dbReference>
<dbReference type="InterPro" id="IPR053374">
    <property type="entry name" value="TCP-1_chaperonin"/>
</dbReference>
<dbReference type="CDD" id="cd03343">
    <property type="entry name" value="cpn60"/>
    <property type="match status" value="1"/>
</dbReference>
<dbReference type="PROSITE" id="PS00750">
    <property type="entry name" value="TCP1_1"/>
    <property type="match status" value="1"/>
</dbReference>
<comment type="similarity">
    <text evidence="1 5">Belongs to the TCP-1 chaperonin family.</text>
</comment>
<dbReference type="InterPro" id="IPR012714">
    <property type="entry name" value="Thermosome_arc"/>
</dbReference>
<evidence type="ECO:0000256" key="4">
    <source>
        <dbReference type="ARBA" id="ARBA00023186"/>
    </source>
</evidence>
<protein>
    <submittedName>
        <fullName evidence="6">Thermosome subunit</fullName>
    </submittedName>
</protein>
<dbReference type="NCBIfam" id="TIGR02339">
    <property type="entry name" value="thermosome_arch"/>
    <property type="match status" value="1"/>
</dbReference>
<dbReference type="GO" id="GO:0051082">
    <property type="term" value="F:unfolded protein binding"/>
    <property type="evidence" value="ECO:0007669"/>
    <property type="project" value="InterPro"/>
</dbReference>
<dbReference type="SUPFAM" id="SSF54849">
    <property type="entry name" value="GroEL-intermediate domain like"/>
    <property type="match status" value="1"/>
</dbReference>
<dbReference type="NCBIfam" id="NF041083">
    <property type="entry name" value="thermosome_beta"/>
    <property type="match status" value="1"/>
</dbReference>
<keyword evidence="4 5" id="KW-0143">Chaperone</keyword>
<accession>A0A075G4V3</accession>
<dbReference type="NCBIfam" id="NF041082">
    <property type="entry name" value="thermosome_alpha"/>
    <property type="match status" value="1"/>
</dbReference>
<dbReference type="InterPro" id="IPR027410">
    <property type="entry name" value="TCP-1-like_intermed_sf"/>
</dbReference>
<dbReference type="InterPro" id="IPR027409">
    <property type="entry name" value="GroEL-like_apical_dom_sf"/>
</dbReference>
<dbReference type="PRINTS" id="PR00304">
    <property type="entry name" value="TCOMPLEXTCP1"/>
</dbReference>